<dbReference type="EMBL" id="JACOQI010000013">
    <property type="protein sequence ID" value="MBC5771161.1"/>
    <property type="molecule type" value="Genomic_DNA"/>
</dbReference>
<dbReference type="Pfam" id="PF02153">
    <property type="entry name" value="PDH_N"/>
    <property type="match status" value="1"/>
</dbReference>
<dbReference type="InterPro" id="IPR046826">
    <property type="entry name" value="PDH_N"/>
</dbReference>
<dbReference type="AlphaFoldDB" id="A0A923MK37"/>
<dbReference type="PROSITE" id="PS51176">
    <property type="entry name" value="PDH_ADH"/>
    <property type="match status" value="1"/>
</dbReference>
<organism evidence="5 6">
    <name type="scientific">Dysosmobacter segnis</name>
    <dbReference type="NCBI Taxonomy" id="2763042"/>
    <lineage>
        <taxon>Bacteria</taxon>
        <taxon>Bacillati</taxon>
        <taxon>Bacillota</taxon>
        <taxon>Clostridia</taxon>
        <taxon>Eubacteriales</taxon>
        <taxon>Oscillospiraceae</taxon>
        <taxon>Dysosmobacter</taxon>
    </lineage>
</organism>
<dbReference type="SUPFAM" id="SSF51735">
    <property type="entry name" value="NAD(P)-binding Rossmann-fold domains"/>
    <property type="match status" value="1"/>
</dbReference>
<dbReference type="InterPro" id="IPR003099">
    <property type="entry name" value="Prephen_DH"/>
</dbReference>
<comment type="pathway">
    <text evidence="3">Amino-acid biosynthesis.</text>
</comment>
<name>A0A923MK37_9FIRM</name>
<dbReference type="InterPro" id="IPR050812">
    <property type="entry name" value="Preph/Arog_dehydrog"/>
</dbReference>
<comment type="caution">
    <text evidence="5">The sequence shown here is derived from an EMBL/GenBank/DDBJ whole genome shotgun (WGS) entry which is preliminary data.</text>
</comment>
<dbReference type="InterPro" id="IPR036291">
    <property type="entry name" value="NAD(P)-bd_dom_sf"/>
</dbReference>
<evidence type="ECO:0000256" key="3">
    <source>
        <dbReference type="ARBA" id="ARBA00029440"/>
    </source>
</evidence>
<reference evidence="5" key="1">
    <citation type="submission" date="2020-08" db="EMBL/GenBank/DDBJ databases">
        <title>Genome public.</title>
        <authorList>
            <person name="Liu C."/>
            <person name="Sun Q."/>
        </authorList>
    </citation>
    <scope>NUCLEOTIDE SEQUENCE</scope>
    <source>
        <strain evidence="5">BX15</strain>
    </source>
</reference>
<evidence type="ECO:0000256" key="1">
    <source>
        <dbReference type="ARBA" id="ARBA00007964"/>
    </source>
</evidence>
<dbReference type="PANTHER" id="PTHR21363">
    <property type="entry name" value="PREPHENATE DEHYDROGENASE"/>
    <property type="match status" value="1"/>
</dbReference>
<feature type="domain" description="Prephenate/arogenate dehydrogenase" evidence="4">
    <location>
        <begin position="1"/>
        <end position="277"/>
    </location>
</feature>
<dbReference type="PANTHER" id="PTHR21363:SF0">
    <property type="entry name" value="PREPHENATE DEHYDROGENASE [NADP(+)]"/>
    <property type="match status" value="1"/>
</dbReference>
<keyword evidence="6" id="KW-1185">Reference proteome</keyword>
<evidence type="ECO:0000313" key="6">
    <source>
        <dbReference type="Proteomes" id="UP000620327"/>
    </source>
</evidence>
<dbReference type="Gene3D" id="1.10.3660.10">
    <property type="entry name" value="6-phosphogluconate dehydrogenase C-terminal like domain"/>
    <property type="match status" value="1"/>
</dbReference>
<dbReference type="RefSeq" id="WP_187015387.1">
    <property type="nucleotide sequence ID" value="NZ_JACOQI010000013.1"/>
</dbReference>
<dbReference type="GO" id="GO:0006571">
    <property type="term" value="P:tyrosine biosynthetic process"/>
    <property type="evidence" value="ECO:0007669"/>
    <property type="project" value="InterPro"/>
</dbReference>
<dbReference type="InterPro" id="IPR008927">
    <property type="entry name" value="6-PGluconate_DH-like_C_sf"/>
</dbReference>
<evidence type="ECO:0000259" key="4">
    <source>
        <dbReference type="PROSITE" id="PS51176"/>
    </source>
</evidence>
<comment type="similarity">
    <text evidence="1">Belongs to the prephenate/arogenate dehydrogenase family.</text>
</comment>
<protein>
    <submittedName>
        <fullName evidence="5">Prephenate dehydrogenase</fullName>
    </submittedName>
</protein>
<dbReference type="SUPFAM" id="SSF48179">
    <property type="entry name" value="6-phosphogluconate dehydrogenase C-terminal domain-like"/>
    <property type="match status" value="1"/>
</dbReference>
<gene>
    <name evidence="5" type="ORF">H8Z83_12680</name>
</gene>
<evidence type="ECO:0000313" key="5">
    <source>
        <dbReference type="EMBL" id="MBC5771161.1"/>
    </source>
</evidence>
<dbReference type="Pfam" id="PF20463">
    <property type="entry name" value="PDH_C"/>
    <property type="match status" value="1"/>
</dbReference>
<evidence type="ECO:0000256" key="2">
    <source>
        <dbReference type="ARBA" id="ARBA00023002"/>
    </source>
</evidence>
<dbReference type="GO" id="GO:0004665">
    <property type="term" value="F:prephenate dehydrogenase (NADP+) activity"/>
    <property type="evidence" value="ECO:0007669"/>
    <property type="project" value="InterPro"/>
</dbReference>
<sequence length="277" mass="30208">MTVGIVGLGLIGGSFAKAYHEAGHRVLAFDTDQSVFDFAVLSGAVDGLLSEESLSSCDLILIAVYPSAAVDYLRQHGAHIGPKPVVIDCCGTKRLVCDACFPLAKEYGFTYLGGHPMAGTHNSGFKYATPTMFHNAPMVLVPADHNDIDLLSRVKELLAPAGFGRFSITTAEQHDEMIAFTSQLAHVVSNAYIKSPTAGLHKGFSAGSYKDMTRVAWLAPEMWAELFLENKDFLMAELDTLMANLRQYQDAMVHNDLPGLVRLLDEGRKRKEEVDGR</sequence>
<dbReference type="Gene3D" id="3.40.50.720">
    <property type="entry name" value="NAD(P)-binding Rossmann-like Domain"/>
    <property type="match status" value="1"/>
</dbReference>
<proteinExistence type="inferred from homology"/>
<keyword evidence="2" id="KW-0560">Oxidoreductase</keyword>
<dbReference type="GO" id="GO:0070403">
    <property type="term" value="F:NAD+ binding"/>
    <property type="evidence" value="ECO:0007669"/>
    <property type="project" value="InterPro"/>
</dbReference>
<dbReference type="Proteomes" id="UP000620327">
    <property type="component" value="Unassembled WGS sequence"/>
</dbReference>
<dbReference type="InterPro" id="IPR046825">
    <property type="entry name" value="PDH_C"/>
</dbReference>
<accession>A0A923MK37</accession>
<dbReference type="GO" id="GO:0008977">
    <property type="term" value="F:prephenate dehydrogenase (NAD+) activity"/>
    <property type="evidence" value="ECO:0007669"/>
    <property type="project" value="InterPro"/>
</dbReference>